<dbReference type="Proteomes" id="UP001597353">
    <property type="component" value="Unassembled WGS sequence"/>
</dbReference>
<dbReference type="EMBL" id="JBHUGH010000013">
    <property type="protein sequence ID" value="MFD1913782.1"/>
    <property type="molecule type" value="Genomic_DNA"/>
</dbReference>
<proteinExistence type="predicted"/>
<evidence type="ECO:0000313" key="1">
    <source>
        <dbReference type="EMBL" id="MFD1913782.1"/>
    </source>
</evidence>
<reference evidence="2" key="1">
    <citation type="journal article" date="2019" name="Int. J. Syst. Evol. Microbiol.">
        <title>The Global Catalogue of Microorganisms (GCM) 10K type strain sequencing project: providing services to taxonomists for standard genome sequencing and annotation.</title>
        <authorList>
            <consortium name="The Broad Institute Genomics Platform"/>
            <consortium name="The Broad Institute Genome Sequencing Center for Infectious Disease"/>
            <person name="Wu L."/>
            <person name="Ma J."/>
        </authorList>
    </citation>
    <scope>NUCLEOTIDE SEQUENCE [LARGE SCALE GENOMIC DNA]</scope>
    <source>
        <strain evidence="2">CGMCC 4.7242</strain>
    </source>
</reference>
<comment type="caution">
    <text evidence="1">The sequence shown here is derived from an EMBL/GenBank/DDBJ whole genome shotgun (WGS) entry which is preliminary data.</text>
</comment>
<keyword evidence="2" id="KW-1185">Reference proteome</keyword>
<protein>
    <submittedName>
        <fullName evidence="1">Uncharacterized protein</fullName>
    </submittedName>
</protein>
<name>A0ABW4S9Q0_9RHOB</name>
<dbReference type="RefSeq" id="WP_390264221.1">
    <property type="nucleotide sequence ID" value="NZ_JBHUGH010000013.1"/>
</dbReference>
<evidence type="ECO:0000313" key="2">
    <source>
        <dbReference type="Proteomes" id="UP001597353"/>
    </source>
</evidence>
<gene>
    <name evidence="1" type="ORF">ACFSGJ_16330</name>
</gene>
<sequence length="206" mass="21921">MTALALLAATQAAAAPEDYADYIPHNINDMELVDYALLENEFVAYYGETIGRATLRIFPAPGADANGQHAEDPPTSGETPAAQRAMLDLLSRNLSEGTNALGEGYVTNPVRLFMIRIDGGDAMAGSLACGYIERTQAEDRVEEGAEPMALSDRICLTQDGDDIVSVSITTPNRPSMPLNVDDAQITFSGLLIGTIIQLASEGQAEE</sequence>
<organism evidence="1 2">
    <name type="scientific">Halodurantibacterium flavum</name>
    <dbReference type="NCBI Taxonomy" id="1382802"/>
    <lineage>
        <taxon>Bacteria</taxon>
        <taxon>Pseudomonadati</taxon>
        <taxon>Pseudomonadota</taxon>
        <taxon>Alphaproteobacteria</taxon>
        <taxon>Rhodobacterales</taxon>
        <taxon>Paracoccaceae</taxon>
        <taxon>Halodurantibacterium</taxon>
    </lineage>
</organism>
<accession>A0ABW4S9Q0</accession>